<comment type="subcellular location">
    <subcellularLocation>
        <location evidence="4">Cytoplasm</location>
    </subcellularLocation>
</comment>
<dbReference type="RefSeq" id="WP_075474026.1">
    <property type="nucleotide sequence ID" value="NZ_CP011299.1"/>
</dbReference>
<dbReference type="Pfam" id="PF01025">
    <property type="entry name" value="GrpE"/>
    <property type="match status" value="1"/>
</dbReference>
<dbReference type="SUPFAM" id="SSF51064">
    <property type="entry name" value="Head domain of nucleotide exchange factor GrpE"/>
    <property type="match status" value="1"/>
</dbReference>
<evidence type="ECO:0000256" key="4">
    <source>
        <dbReference type="HAMAP-Rule" id="MF_01151"/>
    </source>
</evidence>
<gene>
    <name evidence="4" type="primary">grpE</name>
    <name evidence="6" type="ORF">XW81_00875</name>
</gene>
<evidence type="ECO:0000313" key="7">
    <source>
        <dbReference type="Proteomes" id="UP000077654"/>
    </source>
</evidence>
<comment type="similarity">
    <text evidence="1 4 5">Belongs to the GrpE family.</text>
</comment>
<keyword evidence="3 4" id="KW-0143">Chaperone</keyword>
<protein>
    <recommendedName>
        <fullName evidence="4">Protein GrpE</fullName>
    </recommendedName>
    <alternativeName>
        <fullName evidence="4">HSP-70 cofactor</fullName>
    </alternativeName>
</protein>
<dbReference type="GO" id="GO:0000774">
    <property type="term" value="F:adenyl-nucleotide exchange factor activity"/>
    <property type="evidence" value="ECO:0007669"/>
    <property type="project" value="InterPro"/>
</dbReference>
<evidence type="ECO:0000256" key="1">
    <source>
        <dbReference type="ARBA" id="ARBA00009054"/>
    </source>
</evidence>
<dbReference type="SUPFAM" id="SSF58014">
    <property type="entry name" value="Coiled-coil domain of nucleotide exchange factor GrpE"/>
    <property type="match status" value="1"/>
</dbReference>
<dbReference type="GO" id="GO:0006457">
    <property type="term" value="P:protein folding"/>
    <property type="evidence" value="ECO:0007669"/>
    <property type="project" value="InterPro"/>
</dbReference>
<dbReference type="PANTHER" id="PTHR21237:SF23">
    <property type="entry name" value="GRPE PROTEIN HOMOLOG, MITOCHONDRIAL"/>
    <property type="match status" value="1"/>
</dbReference>
<evidence type="ECO:0000256" key="5">
    <source>
        <dbReference type="RuleBase" id="RU004478"/>
    </source>
</evidence>
<dbReference type="InterPro" id="IPR009012">
    <property type="entry name" value="GrpE_head"/>
</dbReference>
<dbReference type="GO" id="GO:0051082">
    <property type="term" value="F:unfolded protein binding"/>
    <property type="evidence" value="ECO:0007669"/>
    <property type="project" value="TreeGrafter"/>
</dbReference>
<comment type="subunit">
    <text evidence="4">Homodimer.</text>
</comment>
<sequence>MNNKIKKSDILKNNPKDITKSNEKIDINEKTEDYISKINKLNQIKSDIKKNILEIKLREQAEIENIKKSAIKEIQNIKDKKLESFLKNLIPILDNLISINNTTSHLKKENNKITEGISLTLKLLLNTIKKFGLILENKTKIKFDPLLHQIEHDKKLNSSNTYYVSSIIKNGYIYKEKVLQKAIVKITNELL</sequence>
<dbReference type="EMBL" id="CP011299">
    <property type="protein sequence ID" value="ANF16977.1"/>
    <property type="molecule type" value="Genomic_DNA"/>
</dbReference>
<evidence type="ECO:0000313" key="6">
    <source>
        <dbReference type="EMBL" id="ANF16977.1"/>
    </source>
</evidence>
<dbReference type="HAMAP" id="MF_01151">
    <property type="entry name" value="GrpE"/>
    <property type="match status" value="1"/>
</dbReference>
<reference evidence="6 7" key="1">
    <citation type="submission" date="2015-04" db="EMBL/GenBank/DDBJ databases">
        <title>Buchnera aphidicola assembly.</title>
        <authorList>
            <person name="Zhang Y."/>
        </authorList>
    </citation>
    <scope>NUCLEOTIDE SEQUENCE [LARGE SCALE GENOMIC DNA]</scope>
    <source>
        <strain evidence="6 7">SC</strain>
    </source>
</reference>
<name>A0A172WDG6_BUCSC</name>
<keyword evidence="4" id="KW-0963">Cytoplasm</keyword>
<keyword evidence="7" id="KW-1185">Reference proteome</keyword>
<proteinExistence type="inferred from homology"/>
<dbReference type="PRINTS" id="PR00773">
    <property type="entry name" value="GRPEPROTEIN"/>
</dbReference>
<evidence type="ECO:0000256" key="3">
    <source>
        <dbReference type="ARBA" id="ARBA00023186"/>
    </source>
</evidence>
<dbReference type="GO" id="GO:0051087">
    <property type="term" value="F:protein-folding chaperone binding"/>
    <property type="evidence" value="ECO:0007669"/>
    <property type="project" value="InterPro"/>
</dbReference>
<organism evidence="6 7">
    <name type="scientific">Buchnera aphidicola subsp. Schlechtendalia chinensis</name>
    <dbReference type="NCBI Taxonomy" id="118110"/>
    <lineage>
        <taxon>Bacteria</taxon>
        <taxon>Pseudomonadati</taxon>
        <taxon>Pseudomonadota</taxon>
        <taxon>Gammaproteobacteria</taxon>
        <taxon>Enterobacterales</taxon>
        <taxon>Erwiniaceae</taxon>
        <taxon>Buchnera</taxon>
    </lineage>
</organism>
<dbReference type="PATRIC" id="fig|118110.3.peg.174"/>
<accession>A0A172WDG6</accession>
<dbReference type="GO" id="GO:0042803">
    <property type="term" value="F:protein homodimerization activity"/>
    <property type="evidence" value="ECO:0007669"/>
    <property type="project" value="InterPro"/>
</dbReference>
<evidence type="ECO:0000256" key="2">
    <source>
        <dbReference type="ARBA" id="ARBA00023016"/>
    </source>
</evidence>
<dbReference type="Gene3D" id="3.90.20.20">
    <property type="match status" value="1"/>
</dbReference>
<keyword evidence="2 4" id="KW-0346">Stress response</keyword>
<dbReference type="Proteomes" id="UP000077654">
    <property type="component" value="Chromosome"/>
</dbReference>
<dbReference type="STRING" id="118110.XW81_00875"/>
<comment type="function">
    <text evidence="4">Participates actively in the response to hyperosmotic and heat shock by preventing the aggregation of stress-denatured proteins, in association with DnaK and GrpE. It is the nucleotide exchange factor for DnaK and may function as a thermosensor. Unfolded proteins bind initially to DnaJ; upon interaction with the DnaJ-bound protein, DnaK hydrolyzes its bound ATP, resulting in the formation of a stable complex. GrpE releases ADP from DnaK; ATP binding to DnaK triggers the release of the substrate protein, thus completing the reaction cycle. Several rounds of ATP-dependent interactions between DnaJ, DnaK and GrpE are required for fully efficient folding.</text>
</comment>
<dbReference type="InterPro" id="IPR000740">
    <property type="entry name" value="GrpE"/>
</dbReference>
<dbReference type="GO" id="GO:0005737">
    <property type="term" value="C:cytoplasm"/>
    <property type="evidence" value="ECO:0007669"/>
    <property type="project" value="UniProtKB-SubCell"/>
</dbReference>
<dbReference type="InterPro" id="IPR013805">
    <property type="entry name" value="GrpE_CC"/>
</dbReference>
<dbReference type="AlphaFoldDB" id="A0A172WDG6"/>
<dbReference type="PANTHER" id="PTHR21237">
    <property type="entry name" value="GRPE PROTEIN"/>
    <property type="match status" value="1"/>
</dbReference>